<protein>
    <submittedName>
        <fullName evidence="2">Uncharacterized protein</fullName>
    </submittedName>
</protein>
<gene>
    <name evidence="2" type="ORF">VITISV_020224</name>
</gene>
<dbReference type="EMBL" id="AM428639">
    <property type="protein sequence ID" value="CAN64635.1"/>
    <property type="molecule type" value="Genomic_DNA"/>
</dbReference>
<feature type="region of interest" description="Disordered" evidence="1">
    <location>
        <begin position="317"/>
        <end position="337"/>
    </location>
</feature>
<proteinExistence type="predicted"/>
<accession>A5AK75</accession>
<evidence type="ECO:0000256" key="1">
    <source>
        <dbReference type="SAM" id="MobiDB-lite"/>
    </source>
</evidence>
<reference evidence="2" key="1">
    <citation type="journal article" date="2007" name="PLoS ONE">
        <title>The first genome sequence of an elite grapevine cultivar (Pinot noir Vitis vinifera L.): coping with a highly heterozygous genome.</title>
        <authorList>
            <person name="Velasco R."/>
            <person name="Zharkikh A."/>
            <person name="Troggio M."/>
            <person name="Cartwright D.A."/>
            <person name="Cestaro A."/>
            <person name="Pruss D."/>
            <person name="Pindo M."/>
            <person name="FitzGerald L.M."/>
            <person name="Vezzulli S."/>
            <person name="Reid J."/>
            <person name="Malacarne G."/>
            <person name="Iliev D."/>
            <person name="Coppola G."/>
            <person name="Wardell B."/>
            <person name="Micheletti D."/>
            <person name="Macalma T."/>
            <person name="Facci M."/>
            <person name="Mitchell J.T."/>
            <person name="Perazzolli M."/>
            <person name="Eldredge G."/>
            <person name="Gatto P."/>
            <person name="Oyzerski R."/>
            <person name="Moretto M."/>
            <person name="Gutin N."/>
            <person name="Stefanini M."/>
            <person name="Chen Y."/>
            <person name="Segala C."/>
            <person name="Davenport C."/>
            <person name="Dematte L."/>
            <person name="Mraz A."/>
            <person name="Battilana J."/>
            <person name="Stormo K."/>
            <person name="Costa F."/>
            <person name="Tao Q."/>
            <person name="Si-Ammour A."/>
            <person name="Harkins T."/>
            <person name="Lackey A."/>
            <person name="Perbost C."/>
            <person name="Taillon B."/>
            <person name="Stella A."/>
            <person name="Solovyev V."/>
            <person name="Fawcett J.A."/>
            <person name="Sterck L."/>
            <person name="Vandepoele K."/>
            <person name="Grando S.M."/>
            <person name="Toppo S."/>
            <person name="Moser C."/>
            <person name="Lanchbury J."/>
            <person name="Bogden R."/>
            <person name="Skolnick M."/>
            <person name="Sgaramella V."/>
            <person name="Bhatnagar S.K."/>
            <person name="Fontana P."/>
            <person name="Gutin A."/>
            <person name="Van de Peer Y."/>
            <person name="Salamini F."/>
            <person name="Viola R."/>
        </authorList>
    </citation>
    <scope>NUCLEOTIDE SEQUENCE</scope>
</reference>
<organism evidence="2">
    <name type="scientific">Vitis vinifera</name>
    <name type="common">Grape</name>
    <dbReference type="NCBI Taxonomy" id="29760"/>
    <lineage>
        <taxon>Eukaryota</taxon>
        <taxon>Viridiplantae</taxon>
        <taxon>Streptophyta</taxon>
        <taxon>Embryophyta</taxon>
        <taxon>Tracheophyta</taxon>
        <taxon>Spermatophyta</taxon>
        <taxon>Magnoliopsida</taxon>
        <taxon>eudicotyledons</taxon>
        <taxon>Gunneridae</taxon>
        <taxon>Pentapetalae</taxon>
        <taxon>rosids</taxon>
        <taxon>Vitales</taxon>
        <taxon>Vitaceae</taxon>
        <taxon>Viteae</taxon>
        <taxon>Vitis</taxon>
    </lineage>
</organism>
<sequence length="337" mass="38032">MTPEVVIRLPMVTQPPIEGNLDCRARPFHSELCFDIATFRLQPELRDSFRLLQTYHMEHLLTPRDFFYARVALDFYQSMTTNQSDIVHTLSRGASSRHYILRKELPPSMFFIDALLCHNIFPLQHWVQRRGVLLEALFRISEGYFFGPHHLIMAALLYFKEKGAPTGPEHLEQPEKPVEIPADTPPPALAVASTEHIPEVAPYAPQATPQTPPVIPPISEPCPSTEPRIAIPIIEYRRLCHTFQALATSQSILTQQMTVLRAHQEQIIATQTQHTAILRQIQHHLGIISALEHAIPSTPEPSQALPFVEKTMPLEEPTTGEAEVVEPSSPHHPLATI</sequence>
<evidence type="ECO:0000313" key="2">
    <source>
        <dbReference type="EMBL" id="CAN64635.1"/>
    </source>
</evidence>
<name>A5AK75_VITVI</name>
<dbReference type="AlphaFoldDB" id="A5AK75"/>